<name>A0A1D8KS44_9CAUD</name>
<dbReference type="EMBL" id="KU686210">
    <property type="protein sequence ID" value="AOV61503.1"/>
    <property type="molecule type" value="Genomic_DNA"/>
</dbReference>
<gene>
    <name evidence="1" type="ORF">P090810_030</name>
</gene>
<accession>A0A1D8KS44</accession>
<proteinExistence type="predicted"/>
<dbReference type="RefSeq" id="YP_009325019.1">
    <property type="nucleotide sequence ID" value="NC_031944.1"/>
</dbReference>
<dbReference type="GeneID" id="30309983"/>
<keyword evidence="2" id="KW-1185">Reference proteome</keyword>
<organism evidence="1 2">
    <name type="scientific">Synechococcus phage S-WAM1</name>
    <dbReference type="NCBI Taxonomy" id="1815521"/>
    <lineage>
        <taxon>Viruses</taxon>
        <taxon>Duplodnaviria</taxon>
        <taxon>Heunggongvirae</taxon>
        <taxon>Uroviricota</taxon>
        <taxon>Caudoviricetes</taxon>
        <taxon>Pantevenvirales</taxon>
        <taxon>Kyanoviridae</taxon>
        <taxon>Sokavirus</taxon>
        <taxon>Sokavirus swam1</taxon>
    </lineage>
</organism>
<evidence type="ECO:0000313" key="2">
    <source>
        <dbReference type="Proteomes" id="UP000204364"/>
    </source>
</evidence>
<dbReference type="Proteomes" id="UP000204364">
    <property type="component" value="Segment"/>
</dbReference>
<sequence>MIEDRDTIKYHDRQDKFACVFDLDEGTCFVSRTVFHFPQVNCDIAFLKDGTNGATFTHYDDLWYGITVVRDANRAIVFTKETQGPIKSDQQIIEQCSITGFIAGERIEENNTYSVTFWCTHAGERIEKTVQFHILRGQFDTPDTFERAQVNQMVYHTGYYPTDEEWAAHQKYLEPGTDRPTPPVE</sequence>
<reference evidence="1 2" key="1">
    <citation type="journal article" date="2016" name="Virology">
        <title>The genomic content and context of auxiliary metabolic genes in marine cyanomyoviruses.</title>
        <authorList>
            <person name="Crummett L.T."/>
            <person name="Puxty R.J."/>
            <person name="Weihe C."/>
            <person name="Marston M.F."/>
            <person name="Martiny J.B."/>
        </authorList>
    </citation>
    <scope>NUCLEOTIDE SEQUENCE [LARGE SCALE GENOMIC DNA]</scope>
    <source>
        <strain evidence="1">0810PA09</strain>
    </source>
</reference>
<protein>
    <submittedName>
        <fullName evidence="1">Uncharacterized protein</fullName>
    </submittedName>
</protein>
<evidence type="ECO:0000313" key="1">
    <source>
        <dbReference type="EMBL" id="AOV61503.1"/>
    </source>
</evidence>
<dbReference type="KEGG" id="vg:30309983"/>